<dbReference type="EMBL" id="MKZO01000031">
    <property type="protein sequence ID" value="OLS61553.1"/>
    <property type="molecule type" value="Genomic_DNA"/>
</dbReference>
<name>A0A1Q9R2C2_PSEPU</name>
<dbReference type="RefSeq" id="WP_075804399.1">
    <property type="nucleotide sequence ID" value="NZ_MKZO01000031.1"/>
</dbReference>
<organism evidence="2 3">
    <name type="scientific">Pseudomonas putida</name>
    <name type="common">Arthrobacter siderocapsulatus</name>
    <dbReference type="NCBI Taxonomy" id="303"/>
    <lineage>
        <taxon>Bacteria</taxon>
        <taxon>Pseudomonadati</taxon>
        <taxon>Pseudomonadota</taxon>
        <taxon>Gammaproteobacteria</taxon>
        <taxon>Pseudomonadales</taxon>
        <taxon>Pseudomonadaceae</taxon>
        <taxon>Pseudomonas</taxon>
    </lineage>
</organism>
<evidence type="ECO:0000313" key="3">
    <source>
        <dbReference type="Proteomes" id="UP000186736"/>
    </source>
</evidence>
<protein>
    <submittedName>
        <fullName evidence="2">Uncharacterized protein</fullName>
    </submittedName>
</protein>
<proteinExistence type="predicted"/>
<evidence type="ECO:0000256" key="1">
    <source>
        <dbReference type="SAM" id="MobiDB-lite"/>
    </source>
</evidence>
<dbReference type="OrthoDB" id="7007661at2"/>
<comment type="caution">
    <text evidence="2">The sequence shown here is derived from an EMBL/GenBank/DDBJ whole genome shotgun (WGS) entry which is preliminary data.</text>
</comment>
<gene>
    <name evidence="2" type="ORF">PSEMO_36200</name>
</gene>
<dbReference type="AlphaFoldDB" id="A0A1Q9R2C2"/>
<accession>A0A1Q9R2C2</accession>
<dbReference type="Proteomes" id="UP000186736">
    <property type="component" value="Unassembled WGS sequence"/>
</dbReference>
<sequence length="120" mass="13563">MANKDKAKGAEYSRRAREKKKAEDARLGVEYVVFEMPAGVKELLAAEVKAHGYDQVQALRQDMALSWAAADPEERARRLQRPDAPAFEISPKLARKFDSATRAEIRRNPGDEFYRDQSPG</sequence>
<feature type="region of interest" description="Disordered" evidence="1">
    <location>
        <begin position="1"/>
        <end position="23"/>
    </location>
</feature>
<evidence type="ECO:0000313" key="2">
    <source>
        <dbReference type="EMBL" id="OLS61553.1"/>
    </source>
</evidence>
<reference evidence="2 3" key="1">
    <citation type="submission" date="2016-10" db="EMBL/GenBank/DDBJ databases">
        <title>Genome Sequence of Pseudomonas putida GM4FR.</title>
        <authorList>
            <person name="Poehlein A."/>
            <person name="Wemheuer F."/>
            <person name="Hollensteiner J."/>
            <person name="Wemheuer B."/>
        </authorList>
    </citation>
    <scope>NUCLEOTIDE SEQUENCE [LARGE SCALE GENOMIC DNA]</scope>
    <source>
        <strain evidence="2 3">GM4FR</strain>
    </source>
</reference>